<dbReference type="Gene3D" id="2.40.30.10">
    <property type="entry name" value="Translation factors"/>
    <property type="match status" value="1"/>
</dbReference>
<protein>
    <submittedName>
        <fullName evidence="2">Siderophore-interacting protein</fullName>
    </submittedName>
</protein>
<name>A0ABP9D705_9ACTN</name>
<dbReference type="Pfam" id="PF08021">
    <property type="entry name" value="FAD_binding_9"/>
    <property type="match status" value="1"/>
</dbReference>
<dbReference type="RefSeq" id="WP_200174670.1">
    <property type="nucleotide sequence ID" value="NZ_BAABKQ010000001.1"/>
</dbReference>
<feature type="domain" description="FAD-binding FR-type" evidence="1">
    <location>
        <begin position="1"/>
        <end position="122"/>
    </location>
</feature>
<dbReference type="Proteomes" id="UP001500839">
    <property type="component" value="Unassembled WGS sequence"/>
</dbReference>
<dbReference type="PANTHER" id="PTHR30157:SF0">
    <property type="entry name" value="NADPH-DEPENDENT FERRIC-CHELATE REDUCTASE"/>
    <property type="match status" value="1"/>
</dbReference>
<dbReference type="InterPro" id="IPR039261">
    <property type="entry name" value="FNR_nucleotide-bd"/>
</dbReference>
<comment type="caution">
    <text evidence="2">The sequence shown here is derived from an EMBL/GenBank/DDBJ whole genome shotgun (WGS) entry which is preliminary data.</text>
</comment>
<dbReference type="EMBL" id="BAABKQ010000001">
    <property type="protein sequence ID" value="GAA4823946.1"/>
    <property type="molecule type" value="Genomic_DNA"/>
</dbReference>
<dbReference type="PROSITE" id="PS51384">
    <property type="entry name" value="FAD_FR"/>
    <property type="match status" value="1"/>
</dbReference>
<dbReference type="InterPro" id="IPR039374">
    <property type="entry name" value="SIP_fam"/>
</dbReference>
<dbReference type="InterPro" id="IPR017927">
    <property type="entry name" value="FAD-bd_FR_type"/>
</dbReference>
<evidence type="ECO:0000259" key="1">
    <source>
        <dbReference type="PROSITE" id="PS51384"/>
    </source>
</evidence>
<keyword evidence="3" id="KW-1185">Reference proteome</keyword>
<dbReference type="SUPFAM" id="SSF63380">
    <property type="entry name" value="Riboflavin synthase domain-like"/>
    <property type="match status" value="1"/>
</dbReference>
<accession>A0ABP9D705</accession>
<dbReference type="InterPro" id="IPR013113">
    <property type="entry name" value="SIP_FAD-bd"/>
</dbReference>
<proteinExistence type="predicted"/>
<organism evidence="2 3">
    <name type="scientific">Tomitella cavernea</name>
    <dbReference type="NCBI Taxonomy" id="1387982"/>
    <lineage>
        <taxon>Bacteria</taxon>
        <taxon>Bacillati</taxon>
        <taxon>Actinomycetota</taxon>
        <taxon>Actinomycetes</taxon>
        <taxon>Mycobacteriales</taxon>
        <taxon>Tomitella</taxon>
    </lineage>
</organism>
<sequence length="270" mass="29154">MYGEVTSIETLTPHLMRVVLGGEGLAGFDASEHADAYVNCFFLPASAPYGVPFDDAEVRALPREQRPFPRRITVRRWDEARRELTLDIAVHGDEGYAGRWAVAARPGDRLQMRGPAGGYRPDADADAYLFVGDESALPAIAACAEAVPAGRPVRVVAEVHDAGDEITLYSPGELRVTWVHRAGAADPERLLADAVDALPPATGVVSAFAHGEAASARAVRRVLLSGGHVDPDRLSCSPYWRRGHDDEQWRAVKGAWVRDVAAETFPAHAS</sequence>
<evidence type="ECO:0000313" key="3">
    <source>
        <dbReference type="Proteomes" id="UP001500839"/>
    </source>
</evidence>
<gene>
    <name evidence="2" type="ORF">GCM10023353_36050</name>
</gene>
<evidence type="ECO:0000313" key="2">
    <source>
        <dbReference type="EMBL" id="GAA4823946.1"/>
    </source>
</evidence>
<dbReference type="PANTHER" id="PTHR30157">
    <property type="entry name" value="FERRIC REDUCTASE, NADPH-DEPENDENT"/>
    <property type="match status" value="1"/>
</dbReference>
<dbReference type="Pfam" id="PF04954">
    <property type="entry name" value="SIP"/>
    <property type="match status" value="1"/>
</dbReference>
<dbReference type="InterPro" id="IPR007037">
    <property type="entry name" value="SIP_rossman_dom"/>
</dbReference>
<dbReference type="InterPro" id="IPR017938">
    <property type="entry name" value="Riboflavin_synthase-like_b-brl"/>
</dbReference>
<dbReference type="CDD" id="cd06193">
    <property type="entry name" value="siderophore_interacting"/>
    <property type="match status" value="1"/>
</dbReference>
<reference evidence="3" key="1">
    <citation type="journal article" date="2019" name="Int. J. Syst. Evol. Microbiol.">
        <title>The Global Catalogue of Microorganisms (GCM) 10K type strain sequencing project: providing services to taxonomists for standard genome sequencing and annotation.</title>
        <authorList>
            <consortium name="The Broad Institute Genomics Platform"/>
            <consortium name="The Broad Institute Genome Sequencing Center for Infectious Disease"/>
            <person name="Wu L."/>
            <person name="Ma J."/>
        </authorList>
    </citation>
    <scope>NUCLEOTIDE SEQUENCE [LARGE SCALE GENOMIC DNA]</scope>
    <source>
        <strain evidence="3">JCM 18542</strain>
    </source>
</reference>
<dbReference type="Gene3D" id="3.40.50.80">
    <property type="entry name" value="Nucleotide-binding domain of ferredoxin-NADP reductase (FNR) module"/>
    <property type="match status" value="1"/>
</dbReference>